<protein>
    <submittedName>
        <fullName evidence="1">Uncharacterized protein</fullName>
    </submittedName>
</protein>
<evidence type="ECO:0000313" key="1">
    <source>
        <dbReference type="EMBL" id="OGE26416.1"/>
    </source>
</evidence>
<organism evidence="1 2">
    <name type="scientific">Candidatus Daviesbacteria bacterium RIFCSPHIGHO2_02_FULL_39_12</name>
    <dbReference type="NCBI Taxonomy" id="1797770"/>
    <lineage>
        <taxon>Bacteria</taxon>
        <taxon>Candidatus Daviesiibacteriota</taxon>
    </lineage>
</organism>
<gene>
    <name evidence="1" type="ORF">A3C26_01660</name>
</gene>
<dbReference type="Proteomes" id="UP000177042">
    <property type="component" value="Unassembled WGS sequence"/>
</dbReference>
<accession>A0A1F5JCR5</accession>
<name>A0A1F5JCR5_9BACT</name>
<dbReference type="EMBL" id="MFCX01000011">
    <property type="protein sequence ID" value="OGE26416.1"/>
    <property type="molecule type" value="Genomic_DNA"/>
</dbReference>
<dbReference type="AlphaFoldDB" id="A0A1F5JCR5"/>
<comment type="caution">
    <text evidence="1">The sequence shown here is derived from an EMBL/GenBank/DDBJ whole genome shotgun (WGS) entry which is preliminary data.</text>
</comment>
<proteinExistence type="predicted"/>
<reference evidence="1 2" key="1">
    <citation type="journal article" date="2016" name="Nat. Commun.">
        <title>Thousands of microbial genomes shed light on interconnected biogeochemical processes in an aquifer system.</title>
        <authorList>
            <person name="Anantharaman K."/>
            <person name="Brown C.T."/>
            <person name="Hug L.A."/>
            <person name="Sharon I."/>
            <person name="Castelle C.J."/>
            <person name="Probst A.J."/>
            <person name="Thomas B.C."/>
            <person name="Singh A."/>
            <person name="Wilkins M.J."/>
            <person name="Karaoz U."/>
            <person name="Brodie E.L."/>
            <person name="Williams K.H."/>
            <person name="Hubbard S.S."/>
            <person name="Banfield J.F."/>
        </authorList>
    </citation>
    <scope>NUCLEOTIDE SEQUENCE [LARGE SCALE GENOMIC DNA]</scope>
</reference>
<evidence type="ECO:0000313" key="2">
    <source>
        <dbReference type="Proteomes" id="UP000177042"/>
    </source>
</evidence>
<sequence>MSVEDGGIRGAVTTPSISPAIGTGPLAELGNPAFGASNLLEGFGPKLGIESAFSIVNEGPVSFGELENTMTYKPGVFDLIGDLRFNPPSRINLAKPLDEQSAVAEANHWLGLDQLNVPAKLTLAEPKPSAEPLSEQAVLAEAEEILQTVKVLEFPTPKSLLSPAVTPIEIPLPSTDIIQIGRTKRALEVAGLTQLSTKVAGGVKIETGTASRQSISIATPQTQEQSVSQQLKKEEVGASEETEENLEVLEDEEVEELVAKYLVDEEVSEERRIEIRHAVRLAKIEAEKEGVVEIEGWRIVKHLPEHAGIRSQVVKKNGPDGSFDETLEEIVARKFTSEQEAIEKSDSIVFQKQPVKRGRHGTIVPFEAVAKVFKRHLVKKHPSKEVIARIVKKQQVQQVKGQPAILSLLRRWKRG</sequence>